<dbReference type="Pfam" id="PF07859">
    <property type="entry name" value="Abhydrolase_3"/>
    <property type="match status" value="1"/>
</dbReference>
<dbReference type="EMBL" id="AZHD01000009">
    <property type="protein sequence ID" value="OAA60216.1"/>
    <property type="molecule type" value="Genomic_DNA"/>
</dbReference>
<dbReference type="SUPFAM" id="SSF53474">
    <property type="entry name" value="alpha/beta-Hydrolases"/>
    <property type="match status" value="1"/>
</dbReference>
<evidence type="ECO:0000313" key="5">
    <source>
        <dbReference type="Proteomes" id="UP000076874"/>
    </source>
</evidence>
<name>A0A167T410_9HYPO</name>
<dbReference type="InterPro" id="IPR013094">
    <property type="entry name" value="AB_hydrolase_3"/>
</dbReference>
<organism evidence="4 5">
    <name type="scientific">Niveomyces insectorum RCEF 264</name>
    <dbReference type="NCBI Taxonomy" id="1081102"/>
    <lineage>
        <taxon>Eukaryota</taxon>
        <taxon>Fungi</taxon>
        <taxon>Dikarya</taxon>
        <taxon>Ascomycota</taxon>
        <taxon>Pezizomycotina</taxon>
        <taxon>Sordariomycetes</taxon>
        <taxon>Hypocreomycetidae</taxon>
        <taxon>Hypocreales</taxon>
        <taxon>Cordycipitaceae</taxon>
        <taxon>Niveomyces</taxon>
    </lineage>
</organism>
<dbReference type="InterPro" id="IPR050300">
    <property type="entry name" value="GDXG_lipolytic_enzyme"/>
</dbReference>
<dbReference type="Proteomes" id="UP000076874">
    <property type="component" value="Unassembled WGS sequence"/>
</dbReference>
<keyword evidence="1 4" id="KW-0378">Hydrolase</keyword>
<keyword evidence="5" id="KW-1185">Reference proteome</keyword>
<proteinExistence type="predicted"/>
<dbReference type="STRING" id="1081102.A0A167T410"/>
<dbReference type="PANTHER" id="PTHR48081:SF8">
    <property type="entry name" value="ALPHA_BETA HYDROLASE FOLD-3 DOMAIN-CONTAINING PROTEIN-RELATED"/>
    <property type="match status" value="1"/>
</dbReference>
<feature type="domain" description="Alpha/beta hydrolase fold-3" evidence="3">
    <location>
        <begin position="108"/>
        <end position="317"/>
    </location>
</feature>
<evidence type="ECO:0000256" key="2">
    <source>
        <dbReference type="SAM" id="MobiDB-lite"/>
    </source>
</evidence>
<dbReference type="AlphaFoldDB" id="A0A167T410"/>
<reference evidence="4 5" key="1">
    <citation type="journal article" date="2016" name="Genome Biol. Evol.">
        <title>Divergent and convergent evolution of fungal pathogenicity.</title>
        <authorList>
            <person name="Shang Y."/>
            <person name="Xiao G."/>
            <person name="Zheng P."/>
            <person name="Cen K."/>
            <person name="Zhan S."/>
            <person name="Wang C."/>
        </authorList>
    </citation>
    <scope>NUCLEOTIDE SEQUENCE [LARGE SCALE GENOMIC DNA]</scope>
    <source>
        <strain evidence="4 5">RCEF 264</strain>
    </source>
</reference>
<dbReference type="OrthoDB" id="408631at2759"/>
<dbReference type="InterPro" id="IPR029058">
    <property type="entry name" value="AB_hydrolase_fold"/>
</dbReference>
<dbReference type="Gene3D" id="3.40.50.1820">
    <property type="entry name" value="alpha/beta hydrolase"/>
    <property type="match status" value="1"/>
</dbReference>
<evidence type="ECO:0000313" key="4">
    <source>
        <dbReference type="EMBL" id="OAA60216.1"/>
    </source>
</evidence>
<feature type="region of interest" description="Disordered" evidence="2">
    <location>
        <begin position="46"/>
        <end position="65"/>
    </location>
</feature>
<dbReference type="GO" id="GO:0016787">
    <property type="term" value="F:hydrolase activity"/>
    <property type="evidence" value="ECO:0007669"/>
    <property type="project" value="UniProtKB-KW"/>
</dbReference>
<protein>
    <submittedName>
        <fullName evidence="4">Alpha/beta hydrolase fold-3</fullName>
    </submittedName>
</protein>
<evidence type="ECO:0000259" key="3">
    <source>
        <dbReference type="Pfam" id="PF07859"/>
    </source>
</evidence>
<gene>
    <name evidence="4" type="ORF">SPI_05340</name>
</gene>
<comment type="caution">
    <text evidence="4">The sequence shown here is derived from an EMBL/GenBank/DDBJ whole genome shotgun (WGS) entry which is preliminary data.</text>
</comment>
<dbReference type="PANTHER" id="PTHR48081">
    <property type="entry name" value="AB HYDROLASE SUPERFAMILY PROTEIN C4A8.06C"/>
    <property type="match status" value="1"/>
</dbReference>
<sequence>MSMNGAINPIKDQMRLRLDRRFVKFYDEHMAARLETHQVSLSEARKHPQKFARPWPHRPTPPPADRMRDWTVIPDEVDAAPSDSLPFAVRTYHPDPAVFGPGPYPVHVRFHGGGWVFGGLGADAPICIRLQQRLGIVIVDVDYHLCPEAEFGQNVKDAWVALLWTRQNATMLNVDNSSVSIGGISAGGHLACVLQHMARDAHIPLKLLLVTVPVTADHDKYLEAKDSPFPSFSEFSEAPTLNFARMRYFSSLVFPPHRLGDLHAAVPAWWISPLRAPNFTGLCDTVILTAECDPLRDEGEAYGAKLVAAGNKVLSRRQHNGMRTTSKR</sequence>
<accession>A0A167T410</accession>
<evidence type="ECO:0000256" key="1">
    <source>
        <dbReference type="ARBA" id="ARBA00022801"/>
    </source>
</evidence>